<evidence type="ECO:0000313" key="9">
    <source>
        <dbReference type="EMBL" id="SBW09911.1"/>
    </source>
</evidence>
<dbReference type="AlphaFoldDB" id="A0A212KE43"/>
<dbReference type="PANTHER" id="PTHR23514">
    <property type="entry name" value="BYPASS OF STOP CODON PROTEIN 6"/>
    <property type="match status" value="1"/>
</dbReference>
<evidence type="ECO:0000259" key="8">
    <source>
        <dbReference type="PROSITE" id="PS50850"/>
    </source>
</evidence>
<evidence type="ECO:0000256" key="2">
    <source>
        <dbReference type="ARBA" id="ARBA00008335"/>
    </source>
</evidence>
<dbReference type="SUPFAM" id="SSF103473">
    <property type="entry name" value="MFS general substrate transporter"/>
    <property type="match status" value="1"/>
</dbReference>
<protein>
    <submittedName>
        <fullName evidence="9">Major facilitator superfamily protein</fullName>
    </submittedName>
</protein>
<accession>A0A212KE43</accession>
<feature type="transmembrane region" description="Helical" evidence="7">
    <location>
        <begin position="214"/>
        <end position="234"/>
    </location>
</feature>
<feature type="transmembrane region" description="Helical" evidence="7">
    <location>
        <begin position="296"/>
        <end position="316"/>
    </location>
</feature>
<proteinExistence type="inferred from homology"/>
<dbReference type="InterPro" id="IPR020846">
    <property type="entry name" value="MFS_dom"/>
</dbReference>
<dbReference type="PROSITE" id="PS50850">
    <property type="entry name" value="MFS"/>
    <property type="match status" value="1"/>
</dbReference>
<dbReference type="InterPro" id="IPR011701">
    <property type="entry name" value="MFS"/>
</dbReference>
<feature type="transmembrane region" description="Helical" evidence="7">
    <location>
        <begin position="158"/>
        <end position="179"/>
    </location>
</feature>
<name>A0A212KE43_9FIRM</name>
<reference evidence="9" key="1">
    <citation type="submission" date="2016-04" db="EMBL/GenBank/DDBJ databases">
        <authorList>
            <person name="Evans L.H."/>
            <person name="Alamgir A."/>
            <person name="Owens N."/>
            <person name="Weber N.D."/>
            <person name="Virtaneva K."/>
            <person name="Barbian K."/>
            <person name="Babar A."/>
            <person name="Rosenke K."/>
        </authorList>
    </citation>
    <scope>NUCLEOTIDE SEQUENCE</scope>
    <source>
        <strain evidence="9">86</strain>
    </source>
</reference>
<comment type="similarity">
    <text evidence="2">Belongs to the major facilitator superfamily.</text>
</comment>
<feature type="transmembrane region" description="Helical" evidence="7">
    <location>
        <begin position="131"/>
        <end position="152"/>
    </location>
</feature>
<keyword evidence="3" id="KW-0813">Transport</keyword>
<dbReference type="GO" id="GO:0005886">
    <property type="term" value="C:plasma membrane"/>
    <property type="evidence" value="ECO:0007669"/>
    <property type="project" value="UniProtKB-SubCell"/>
</dbReference>
<evidence type="ECO:0000256" key="3">
    <source>
        <dbReference type="ARBA" id="ARBA00022448"/>
    </source>
</evidence>
<sequence length="391" mass="42118">MVHLLLVIIYIAFISLGLPDSLLGSAWPTMYGELGVAVSYAGFISMIIAGGTIVSSLLSDRLIRKFGTGLVTAVSVAMTAVALLGFSFSHSFWQLCLWGIPYGLGAGSVDSALNNFVALHYKSRHMSWLHCFWGIGATLGPYIMGLCLTNGLKWNSGYLTIGLIQVVLMAFLFLSLPLWKSKEARVEETAEAHIALRIGEVAALPGAKAILTAFFCYCALEATTGLWASSYLALHKGLSTETAAKWASLFYLGITVGRFLCGFITDRFGDKTMVRCGQAIALLGVVLLLLPLRGGVTLAGLGMIGLGCAPIYPSLLHETPENFGTGNSQAIMGMQMACAYVGSTFMPSVFGFLAQYVSISLYPVYLVIFVALMFIMVERMNTLRTQRGARM</sequence>
<evidence type="ECO:0000256" key="5">
    <source>
        <dbReference type="ARBA" id="ARBA00022989"/>
    </source>
</evidence>
<dbReference type="Pfam" id="PF07690">
    <property type="entry name" value="MFS_1"/>
    <property type="match status" value="1"/>
</dbReference>
<dbReference type="Gene3D" id="1.20.1250.20">
    <property type="entry name" value="MFS general substrate transporter like domains"/>
    <property type="match status" value="2"/>
</dbReference>
<feature type="transmembrane region" description="Helical" evidence="7">
    <location>
        <begin position="360"/>
        <end position="377"/>
    </location>
</feature>
<feature type="domain" description="Major facilitator superfamily (MFS) profile" evidence="8">
    <location>
        <begin position="5"/>
        <end position="381"/>
    </location>
</feature>
<dbReference type="InterPro" id="IPR036259">
    <property type="entry name" value="MFS_trans_sf"/>
</dbReference>
<feature type="transmembrane region" description="Helical" evidence="7">
    <location>
        <begin position="34"/>
        <end position="58"/>
    </location>
</feature>
<feature type="transmembrane region" description="Helical" evidence="7">
    <location>
        <begin position="99"/>
        <end position="119"/>
    </location>
</feature>
<feature type="transmembrane region" description="Helical" evidence="7">
    <location>
        <begin position="246"/>
        <end position="265"/>
    </location>
</feature>
<evidence type="ECO:0000256" key="1">
    <source>
        <dbReference type="ARBA" id="ARBA00004651"/>
    </source>
</evidence>
<evidence type="ECO:0000256" key="4">
    <source>
        <dbReference type="ARBA" id="ARBA00022692"/>
    </source>
</evidence>
<evidence type="ECO:0000256" key="6">
    <source>
        <dbReference type="ARBA" id="ARBA00023136"/>
    </source>
</evidence>
<organism evidence="9">
    <name type="scientific">uncultured Eubacteriales bacterium</name>
    <dbReference type="NCBI Taxonomy" id="172733"/>
    <lineage>
        <taxon>Bacteria</taxon>
        <taxon>Bacillati</taxon>
        <taxon>Bacillota</taxon>
        <taxon>Clostridia</taxon>
        <taxon>Eubacteriales</taxon>
        <taxon>environmental samples</taxon>
    </lineage>
</organism>
<feature type="transmembrane region" description="Helical" evidence="7">
    <location>
        <begin position="70"/>
        <end position="93"/>
    </location>
</feature>
<dbReference type="PANTHER" id="PTHR23514:SF3">
    <property type="entry name" value="BYPASS OF STOP CODON PROTEIN 6"/>
    <property type="match status" value="1"/>
</dbReference>
<dbReference type="GO" id="GO:0022857">
    <property type="term" value="F:transmembrane transporter activity"/>
    <property type="evidence" value="ECO:0007669"/>
    <property type="project" value="InterPro"/>
</dbReference>
<evidence type="ECO:0000256" key="7">
    <source>
        <dbReference type="SAM" id="Phobius"/>
    </source>
</evidence>
<dbReference type="InterPro" id="IPR051788">
    <property type="entry name" value="MFS_Transporter"/>
</dbReference>
<keyword evidence="4 7" id="KW-0812">Transmembrane</keyword>
<dbReference type="EMBL" id="FLUN01000001">
    <property type="protein sequence ID" value="SBW09911.1"/>
    <property type="molecule type" value="Genomic_DNA"/>
</dbReference>
<keyword evidence="6 7" id="KW-0472">Membrane</keyword>
<keyword evidence="5 7" id="KW-1133">Transmembrane helix</keyword>
<comment type="subcellular location">
    <subcellularLocation>
        <location evidence="1">Cell membrane</location>
        <topology evidence="1">Multi-pass membrane protein</topology>
    </subcellularLocation>
</comment>
<gene>
    <name evidence="9" type="ORF">KL86CLO1_12767</name>
</gene>